<evidence type="ECO:0000256" key="2">
    <source>
        <dbReference type="SAM" id="Phobius"/>
    </source>
</evidence>
<feature type="transmembrane region" description="Helical" evidence="2">
    <location>
        <begin position="240"/>
        <end position="263"/>
    </location>
</feature>
<dbReference type="InterPro" id="IPR013106">
    <property type="entry name" value="Ig_V-set"/>
</dbReference>
<dbReference type="PROSITE" id="PS50835">
    <property type="entry name" value="IG_LIKE"/>
    <property type="match status" value="1"/>
</dbReference>
<accession>A0A4X1V421</accession>
<dbReference type="Gene3D" id="2.60.40.10">
    <property type="entry name" value="Immunoglobulins"/>
    <property type="match status" value="1"/>
</dbReference>
<dbReference type="InterPro" id="IPR007110">
    <property type="entry name" value="Ig-like_dom"/>
</dbReference>
<keyword evidence="2" id="KW-0812">Transmembrane</keyword>
<keyword evidence="2" id="KW-0472">Membrane</keyword>
<keyword evidence="2" id="KW-1133">Transmembrane helix</keyword>
<reference evidence="4 5" key="1">
    <citation type="submission" date="2017-08" db="EMBL/GenBank/DDBJ databases">
        <title>USMARCv1.0.</title>
        <authorList>
            <person name="Hannum G.I."/>
            <person name="Koren S."/>
            <person name="Schroeder S.G."/>
            <person name="Chin S.C."/>
            <person name="Nonneman D.J."/>
            <person name="Becker S.A."/>
            <person name="Rosen B.D."/>
            <person name="Bickhart D.M."/>
            <person name="Putnam N.H."/>
            <person name="Green R.E."/>
            <person name="Tuggle C.K."/>
            <person name="Liu H."/>
            <person name="Rohrer G.A."/>
            <person name="Warr A."/>
            <person name="Hall R."/>
            <person name="Kim K."/>
            <person name="Hume D.A."/>
            <person name="Talbot R."/>
            <person name="Chow W."/>
            <person name="Howe K."/>
            <person name="Schwartz A.S."/>
            <person name="Watson M."/>
            <person name="Archibald A.L."/>
            <person name="Phillippy A.M."/>
            <person name="Smith T.P.L."/>
        </authorList>
    </citation>
    <scope>NUCLEOTIDE SEQUENCE [LARGE SCALE GENOMIC DNA]</scope>
</reference>
<dbReference type="SUPFAM" id="SSF48726">
    <property type="entry name" value="Immunoglobulin"/>
    <property type="match status" value="1"/>
</dbReference>
<sequence>MNIQKCAGGLKKKISILNGETRLPTIVTQFQKVPDYGSLITVPLSSFFLSKKSSSSGSQGSLNTPPPHTLTLTHIHTHTHTHTHTHRMATVNGGTITLGLEISLVLLCVGAAGGCTVLVFQPPFLEVDHTQKAVTIQCSFSTVGCPAEQPRSLWFRYGTHQPENLCLDGCRSETDKFTVGTSAQNQVSLTVNRVALNDSAIYICGIAFPSSKEPKAKQTGGGTVLVVRAMKVLSKELQSLLTAILSLLSIYIIGVLVIFVILTKSKSKTLRKKETEDSQKKKSVRRIFQEIAQELYSKRNMETCQQPEKDNTYENRRAVSNYERP</sequence>
<dbReference type="InterPro" id="IPR039089">
    <property type="entry name" value="IGSF6"/>
</dbReference>
<name>A0A4X1V421_PIG</name>
<dbReference type="Ensembl" id="ENSSSCT00070042264.1">
    <property type="protein sequence ID" value="ENSSSCP00070035521.1"/>
    <property type="gene ID" value="ENSSSCG00070021269.1"/>
</dbReference>
<evidence type="ECO:0000313" key="4">
    <source>
        <dbReference type="Ensembl" id="ENSSSCP00070035521.1"/>
    </source>
</evidence>
<dbReference type="PANTHER" id="PTHR15297:SF2">
    <property type="entry name" value="IMMUNOGLOBULIN SUPERFAMILY MEMBER 6"/>
    <property type="match status" value="1"/>
</dbReference>
<dbReference type="InterPro" id="IPR013783">
    <property type="entry name" value="Ig-like_fold"/>
</dbReference>
<reference evidence="4" key="2">
    <citation type="submission" date="2025-08" db="UniProtKB">
        <authorList>
            <consortium name="Ensembl"/>
        </authorList>
    </citation>
    <scope>IDENTIFICATION</scope>
</reference>
<dbReference type="Pfam" id="PF07686">
    <property type="entry name" value="V-set"/>
    <property type="match status" value="1"/>
</dbReference>
<dbReference type="InterPro" id="IPR036179">
    <property type="entry name" value="Ig-like_dom_sf"/>
</dbReference>
<dbReference type="SMART" id="SM00406">
    <property type="entry name" value="IGv"/>
    <property type="match status" value="1"/>
</dbReference>
<dbReference type="Proteomes" id="UP000314985">
    <property type="component" value="Chromosome 3"/>
</dbReference>
<feature type="domain" description="Ig-like" evidence="3">
    <location>
        <begin position="132"/>
        <end position="204"/>
    </location>
</feature>
<evidence type="ECO:0000313" key="5">
    <source>
        <dbReference type="Proteomes" id="UP000314985"/>
    </source>
</evidence>
<feature type="region of interest" description="Disordered" evidence="1">
    <location>
        <begin position="299"/>
        <end position="325"/>
    </location>
</feature>
<dbReference type="PANTHER" id="PTHR15297">
    <property type="entry name" value="IMMUNOGLOBULIN SUPERFAMILY MEMBER 6"/>
    <property type="match status" value="1"/>
</dbReference>
<protein>
    <recommendedName>
        <fullName evidence="3">Ig-like domain-containing protein</fullName>
    </recommendedName>
</protein>
<proteinExistence type="predicted"/>
<evidence type="ECO:0000256" key="1">
    <source>
        <dbReference type="SAM" id="MobiDB-lite"/>
    </source>
</evidence>
<dbReference type="AlphaFoldDB" id="A0A4X1V421"/>
<organism evidence="4 5">
    <name type="scientific">Sus scrofa</name>
    <name type="common">Pig</name>
    <dbReference type="NCBI Taxonomy" id="9823"/>
    <lineage>
        <taxon>Eukaryota</taxon>
        <taxon>Metazoa</taxon>
        <taxon>Chordata</taxon>
        <taxon>Craniata</taxon>
        <taxon>Vertebrata</taxon>
        <taxon>Euteleostomi</taxon>
        <taxon>Mammalia</taxon>
        <taxon>Eutheria</taxon>
        <taxon>Laurasiatheria</taxon>
        <taxon>Artiodactyla</taxon>
        <taxon>Suina</taxon>
        <taxon>Suidae</taxon>
        <taxon>Sus</taxon>
    </lineage>
</organism>
<evidence type="ECO:0000259" key="3">
    <source>
        <dbReference type="PROSITE" id="PS50835"/>
    </source>
</evidence>